<accession>A0AAF1AKA1</accession>
<keyword evidence="2" id="KW-0472">Membrane</keyword>
<dbReference type="InterPro" id="IPR044196">
    <property type="entry name" value="At5g19025-like"/>
</dbReference>
<keyword evidence="2" id="KW-1133">Transmembrane helix</keyword>
<reference evidence="3" key="2">
    <citation type="submission" date="2022-03" db="EMBL/GenBank/DDBJ databases">
        <title>Draft title - Genomic analysis of global carrot germplasm unveils the trajectory of domestication and the origin of high carotenoid orange carrot.</title>
        <authorList>
            <person name="Iorizzo M."/>
            <person name="Ellison S."/>
            <person name="Senalik D."/>
            <person name="Macko-Podgorni A."/>
            <person name="Grzebelus D."/>
            <person name="Bostan H."/>
            <person name="Rolling W."/>
            <person name="Curaba J."/>
            <person name="Simon P."/>
        </authorList>
    </citation>
    <scope>NUCLEOTIDE SEQUENCE</scope>
    <source>
        <tissue evidence="3">Leaf</tissue>
    </source>
</reference>
<gene>
    <name evidence="3" type="ORF">DCAR_0102516</name>
</gene>
<dbReference type="PANTHER" id="PTHR47479">
    <property type="entry name" value="OS05G0393200 PROTEIN"/>
    <property type="match status" value="1"/>
</dbReference>
<evidence type="ECO:0000256" key="2">
    <source>
        <dbReference type="SAM" id="Phobius"/>
    </source>
</evidence>
<evidence type="ECO:0000313" key="4">
    <source>
        <dbReference type="Proteomes" id="UP000077755"/>
    </source>
</evidence>
<sequence>MRHQLLSSPIAMSSSSSKSLNLKKNRSNPNPNPPCHHSASATLDLLILLLVLFAGTFLVSSYFSYTLHSLSLVLPSLDYVSLCFSAFLVFLFFASAYCTFRLCYFSRKCGNAGCKGLRRAMEFDLRLQSEECLRLGGKAVVEVDELPWKGGGEGNRDYECLRNELRRMAPVNGRAVLVFQKKCGCPFAKLEGWCVKRGRKNKK</sequence>
<reference evidence="3" key="1">
    <citation type="journal article" date="2016" name="Nat. Genet.">
        <title>A high-quality carrot genome assembly provides new insights into carotenoid accumulation and asterid genome evolution.</title>
        <authorList>
            <person name="Iorizzo M."/>
            <person name="Ellison S."/>
            <person name="Senalik D."/>
            <person name="Zeng P."/>
            <person name="Satapoomin P."/>
            <person name="Huang J."/>
            <person name="Bowman M."/>
            <person name="Iovene M."/>
            <person name="Sanseverino W."/>
            <person name="Cavagnaro P."/>
            <person name="Yildiz M."/>
            <person name="Macko-Podgorni A."/>
            <person name="Moranska E."/>
            <person name="Grzebelus E."/>
            <person name="Grzebelus D."/>
            <person name="Ashrafi H."/>
            <person name="Zheng Z."/>
            <person name="Cheng S."/>
            <person name="Spooner D."/>
            <person name="Van Deynze A."/>
            <person name="Simon P."/>
        </authorList>
    </citation>
    <scope>NUCLEOTIDE SEQUENCE</scope>
    <source>
        <tissue evidence="3">Leaf</tissue>
    </source>
</reference>
<feature type="transmembrane region" description="Helical" evidence="2">
    <location>
        <begin position="79"/>
        <end position="100"/>
    </location>
</feature>
<evidence type="ECO:0008006" key="5">
    <source>
        <dbReference type="Google" id="ProtNLM"/>
    </source>
</evidence>
<dbReference type="PANTHER" id="PTHR47479:SF2">
    <property type="entry name" value="OS05G0393200 PROTEIN"/>
    <property type="match status" value="1"/>
</dbReference>
<keyword evidence="4" id="KW-1185">Reference proteome</keyword>
<dbReference type="Proteomes" id="UP000077755">
    <property type="component" value="Chromosome 1"/>
</dbReference>
<proteinExistence type="predicted"/>
<evidence type="ECO:0000256" key="1">
    <source>
        <dbReference type="SAM" id="MobiDB-lite"/>
    </source>
</evidence>
<feature type="region of interest" description="Disordered" evidence="1">
    <location>
        <begin position="1"/>
        <end position="33"/>
    </location>
</feature>
<protein>
    <recommendedName>
        <fullName evidence="5">Ribosomal protein L34e superfamily protein</fullName>
    </recommendedName>
</protein>
<feature type="compositionally biased region" description="Low complexity" evidence="1">
    <location>
        <begin position="1"/>
        <end position="20"/>
    </location>
</feature>
<feature type="transmembrane region" description="Helical" evidence="2">
    <location>
        <begin position="45"/>
        <end position="67"/>
    </location>
</feature>
<name>A0AAF1AKA1_DAUCS</name>
<dbReference type="AlphaFoldDB" id="A0AAF1AKA1"/>
<organism evidence="3 4">
    <name type="scientific">Daucus carota subsp. sativus</name>
    <name type="common">Carrot</name>
    <dbReference type="NCBI Taxonomy" id="79200"/>
    <lineage>
        <taxon>Eukaryota</taxon>
        <taxon>Viridiplantae</taxon>
        <taxon>Streptophyta</taxon>
        <taxon>Embryophyta</taxon>
        <taxon>Tracheophyta</taxon>
        <taxon>Spermatophyta</taxon>
        <taxon>Magnoliopsida</taxon>
        <taxon>eudicotyledons</taxon>
        <taxon>Gunneridae</taxon>
        <taxon>Pentapetalae</taxon>
        <taxon>asterids</taxon>
        <taxon>campanulids</taxon>
        <taxon>Apiales</taxon>
        <taxon>Apiaceae</taxon>
        <taxon>Apioideae</taxon>
        <taxon>Scandiceae</taxon>
        <taxon>Daucinae</taxon>
        <taxon>Daucus</taxon>
        <taxon>Daucus sect. Daucus</taxon>
    </lineage>
</organism>
<evidence type="ECO:0000313" key="3">
    <source>
        <dbReference type="EMBL" id="WOG83341.1"/>
    </source>
</evidence>
<dbReference type="EMBL" id="CP093343">
    <property type="protein sequence ID" value="WOG83341.1"/>
    <property type="molecule type" value="Genomic_DNA"/>
</dbReference>
<keyword evidence="2" id="KW-0812">Transmembrane</keyword>